<gene>
    <name evidence="1" type="ORF">LTR97_005311</name>
</gene>
<name>A0AAN7W5S4_9PEZI</name>
<organism evidence="1 2">
    <name type="scientific">Elasticomyces elasticus</name>
    <dbReference type="NCBI Taxonomy" id="574655"/>
    <lineage>
        <taxon>Eukaryota</taxon>
        <taxon>Fungi</taxon>
        <taxon>Dikarya</taxon>
        <taxon>Ascomycota</taxon>
        <taxon>Pezizomycotina</taxon>
        <taxon>Dothideomycetes</taxon>
        <taxon>Dothideomycetidae</taxon>
        <taxon>Mycosphaerellales</taxon>
        <taxon>Teratosphaeriaceae</taxon>
        <taxon>Elasticomyces</taxon>
    </lineage>
</organism>
<dbReference type="Proteomes" id="UP001310594">
    <property type="component" value="Unassembled WGS sequence"/>
</dbReference>
<dbReference type="EMBL" id="JAVRQU010000007">
    <property type="protein sequence ID" value="KAK5700794.1"/>
    <property type="molecule type" value="Genomic_DNA"/>
</dbReference>
<sequence>MRVLKICGLVSYLALLWLLFFAAALSRWQWAKYRVAMTTYSDAHCKKRVRGNDVHNEYGNRSILKSVKKCHTFPEPLRSYAYRFNPHTAVDVPSDKLCSIDVFEGQDCAEYAYIINATSWIGRCITSEGEPEVYQERGFRISCWGGNKELDWNGKGWPEEHDPTWELLEPDGH</sequence>
<accession>A0AAN7W5S4</accession>
<proteinExistence type="predicted"/>
<dbReference type="AlphaFoldDB" id="A0AAN7W5S4"/>
<reference evidence="1" key="1">
    <citation type="submission" date="2023-08" db="EMBL/GenBank/DDBJ databases">
        <title>Black Yeasts Isolated from many extreme environments.</title>
        <authorList>
            <person name="Coleine C."/>
            <person name="Stajich J.E."/>
            <person name="Selbmann L."/>
        </authorList>
    </citation>
    <scope>NUCLEOTIDE SEQUENCE</scope>
    <source>
        <strain evidence="1">CCFEE 5810</strain>
    </source>
</reference>
<evidence type="ECO:0000313" key="2">
    <source>
        <dbReference type="Proteomes" id="UP001310594"/>
    </source>
</evidence>
<evidence type="ECO:0000313" key="1">
    <source>
        <dbReference type="EMBL" id="KAK5700794.1"/>
    </source>
</evidence>
<protein>
    <submittedName>
        <fullName evidence="1">Uncharacterized protein</fullName>
    </submittedName>
</protein>
<comment type="caution">
    <text evidence="1">The sequence shown here is derived from an EMBL/GenBank/DDBJ whole genome shotgun (WGS) entry which is preliminary data.</text>
</comment>